<evidence type="ECO:0000313" key="4">
    <source>
        <dbReference type="Proteomes" id="UP000613193"/>
    </source>
</evidence>
<dbReference type="Proteomes" id="UP000613193">
    <property type="component" value="Unassembled WGS sequence"/>
</dbReference>
<dbReference type="InterPro" id="IPR050194">
    <property type="entry name" value="Glycosyltransferase_grp1"/>
</dbReference>
<dbReference type="CDD" id="cd03814">
    <property type="entry name" value="GT4-like"/>
    <property type="match status" value="1"/>
</dbReference>
<dbReference type="AlphaFoldDB" id="A0A934PUP2"/>
<gene>
    <name evidence="3" type="ORF">I5M19_11335</name>
</gene>
<dbReference type="PANTHER" id="PTHR45947:SF3">
    <property type="entry name" value="SULFOQUINOVOSYL TRANSFERASE SQD2"/>
    <property type="match status" value="1"/>
</dbReference>
<proteinExistence type="predicted"/>
<evidence type="ECO:0000313" key="3">
    <source>
        <dbReference type="EMBL" id="MBK0379906.1"/>
    </source>
</evidence>
<dbReference type="Pfam" id="PF00534">
    <property type="entry name" value="Glycos_transf_1"/>
    <property type="match status" value="1"/>
</dbReference>
<dbReference type="InterPro" id="IPR001296">
    <property type="entry name" value="Glyco_trans_1"/>
</dbReference>
<sequence length="389" mass="44399">MKKIKVAFFAEMLIEDFDGAVRTMFQLIRRINKARFDFLFIYGTGPDQIDDFESLKIPSVSLPINANYTMALPVLSQTKLNDKLEAFSPDIVHIATPSFLGSFGLNYAKERGVPVISIYHTHFISYLNYYLKHVPFLINKAKQILADSHKNFYNQCDMVYIPSKSIQQELCEWGVKPSVMKLWQRGIDNKLFSPEKKDARKMKKLTGNNKPTIMFASRLVWEKNLETLFRIYDVFQEKNVKVNFLIVGDGTARKACEDHMKKAVFTGTISHYELAILYASADVFLFPSVSEAYGNVVLEAMASGLPCVIADGGGSQDFIEQGVNGFKCEPENENDYFEKIQLVLNHHHLRKQFIEEGLTYSSGFSWDKLAETYFDDINAMSVKNMLTVV</sequence>
<evidence type="ECO:0000259" key="2">
    <source>
        <dbReference type="Pfam" id="PF13439"/>
    </source>
</evidence>
<feature type="domain" description="Glycosyl transferase family 1" evidence="1">
    <location>
        <begin position="202"/>
        <end position="357"/>
    </location>
</feature>
<comment type="caution">
    <text evidence="3">The sequence shown here is derived from an EMBL/GenBank/DDBJ whole genome shotgun (WGS) entry which is preliminary data.</text>
</comment>
<accession>A0A934PUP2</accession>
<dbReference type="Gene3D" id="3.40.50.2000">
    <property type="entry name" value="Glycogen Phosphorylase B"/>
    <property type="match status" value="2"/>
</dbReference>
<feature type="domain" description="Glycosyltransferase subfamily 4-like N-terminal" evidence="2">
    <location>
        <begin position="18"/>
        <end position="188"/>
    </location>
</feature>
<name>A0A934PUP2_9SPHI</name>
<keyword evidence="4" id="KW-1185">Reference proteome</keyword>
<dbReference type="GO" id="GO:0016757">
    <property type="term" value="F:glycosyltransferase activity"/>
    <property type="evidence" value="ECO:0007669"/>
    <property type="project" value="InterPro"/>
</dbReference>
<dbReference type="Pfam" id="PF13439">
    <property type="entry name" value="Glyco_transf_4"/>
    <property type="match status" value="1"/>
</dbReference>
<reference evidence="3" key="1">
    <citation type="submission" date="2020-12" db="EMBL/GenBank/DDBJ databases">
        <title>Bacterial novel species Mucilaginibacter sp. SD-g isolated from soil.</title>
        <authorList>
            <person name="Jung H.-Y."/>
        </authorList>
    </citation>
    <scope>NUCLEOTIDE SEQUENCE</scope>
    <source>
        <strain evidence="3">SD-g</strain>
    </source>
</reference>
<protein>
    <submittedName>
        <fullName evidence="3">Glycosyltransferase family 1 protein</fullName>
    </submittedName>
</protein>
<dbReference type="PANTHER" id="PTHR45947">
    <property type="entry name" value="SULFOQUINOVOSYL TRANSFERASE SQD2"/>
    <property type="match status" value="1"/>
</dbReference>
<organism evidence="3 4">
    <name type="scientific">Mucilaginibacter segetis</name>
    <dbReference type="NCBI Taxonomy" id="2793071"/>
    <lineage>
        <taxon>Bacteria</taxon>
        <taxon>Pseudomonadati</taxon>
        <taxon>Bacteroidota</taxon>
        <taxon>Sphingobacteriia</taxon>
        <taxon>Sphingobacteriales</taxon>
        <taxon>Sphingobacteriaceae</taxon>
        <taxon>Mucilaginibacter</taxon>
    </lineage>
</organism>
<dbReference type="SUPFAM" id="SSF53756">
    <property type="entry name" value="UDP-Glycosyltransferase/glycogen phosphorylase"/>
    <property type="match status" value="1"/>
</dbReference>
<dbReference type="InterPro" id="IPR028098">
    <property type="entry name" value="Glyco_trans_4-like_N"/>
</dbReference>
<dbReference type="EMBL" id="JAEHFW010000002">
    <property type="protein sequence ID" value="MBK0379906.1"/>
    <property type="molecule type" value="Genomic_DNA"/>
</dbReference>
<evidence type="ECO:0000259" key="1">
    <source>
        <dbReference type="Pfam" id="PF00534"/>
    </source>
</evidence>